<feature type="transmembrane region" description="Helical" evidence="1">
    <location>
        <begin position="145"/>
        <end position="168"/>
    </location>
</feature>
<keyword evidence="1" id="KW-0472">Membrane</keyword>
<organism evidence="3 4">
    <name type="scientific">Meridianimarinicoccus marinus</name>
    <dbReference type="NCBI Taxonomy" id="3231483"/>
    <lineage>
        <taxon>Bacteria</taxon>
        <taxon>Pseudomonadati</taxon>
        <taxon>Pseudomonadota</taxon>
        <taxon>Alphaproteobacteria</taxon>
        <taxon>Rhodobacterales</taxon>
        <taxon>Paracoccaceae</taxon>
        <taxon>Meridianimarinicoccus</taxon>
    </lineage>
</organism>
<reference evidence="3 4" key="1">
    <citation type="submission" date="2024-07" db="EMBL/GenBank/DDBJ databases">
        <authorList>
            <person name="Kang M."/>
        </authorList>
    </citation>
    <scope>NUCLEOTIDE SEQUENCE [LARGE SCALE GENOMIC DNA]</scope>
    <source>
        <strain evidence="3 4">DFM31</strain>
    </source>
</reference>
<evidence type="ECO:0000313" key="4">
    <source>
        <dbReference type="Proteomes" id="UP001553161"/>
    </source>
</evidence>
<sequence>MPARPLPPRFSAMIAPARTRPALWRLAPGLVLLAVVYLGLNAALWAAYGLGAGWDRAEMLLAKLAVASTPATALILLASFAPMALGAALAARLMHRRPLCSLTGPGGVLMRHAGIAGLVGLAVYVPALGLWHLVQDSQPNLPPGLWVRLLPLTLAAIALQTFAEELVFRGYLQGQLAVRFTRPLIWAGLPALVFGALHHDPARMGDGALAAAIAAAIFGLLAADLTARTGSIGAAWGLHFVNNTAAIAVLATPGTITGLGLRVTPYTVQDLGGSPMGTLTDLIPLVASWLILRRMLPR</sequence>
<dbReference type="Pfam" id="PF02517">
    <property type="entry name" value="Rce1-like"/>
    <property type="match status" value="1"/>
</dbReference>
<evidence type="ECO:0000259" key="2">
    <source>
        <dbReference type="Pfam" id="PF02517"/>
    </source>
</evidence>
<dbReference type="RefSeq" id="WP_366193115.1">
    <property type="nucleotide sequence ID" value="NZ_JBFBVU010000012.1"/>
</dbReference>
<feature type="transmembrane region" description="Helical" evidence="1">
    <location>
        <begin position="239"/>
        <end position="261"/>
    </location>
</feature>
<protein>
    <submittedName>
        <fullName evidence="3">CPBP family intramembrane glutamic endopeptidase</fullName>
        <ecNumber evidence="3">3.4.-.-</ecNumber>
    </submittedName>
</protein>
<gene>
    <name evidence="3" type="ORF">AB0T83_11120</name>
</gene>
<comment type="caution">
    <text evidence="3">The sequence shown here is derived from an EMBL/GenBank/DDBJ whole genome shotgun (WGS) entry which is preliminary data.</text>
</comment>
<keyword evidence="4" id="KW-1185">Reference proteome</keyword>
<feature type="transmembrane region" description="Helical" evidence="1">
    <location>
        <begin position="71"/>
        <end position="91"/>
    </location>
</feature>
<dbReference type="EC" id="3.4.-.-" evidence="3"/>
<keyword evidence="1" id="KW-0812">Transmembrane</keyword>
<feature type="transmembrane region" description="Helical" evidence="1">
    <location>
        <begin position="30"/>
        <end position="51"/>
    </location>
</feature>
<feature type="transmembrane region" description="Helical" evidence="1">
    <location>
        <begin position="112"/>
        <end position="133"/>
    </location>
</feature>
<dbReference type="EMBL" id="JBFBVU010000012">
    <property type="protein sequence ID" value="MEV8467331.1"/>
    <property type="molecule type" value="Genomic_DNA"/>
</dbReference>
<evidence type="ECO:0000313" key="3">
    <source>
        <dbReference type="EMBL" id="MEV8467331.1"/>
    </source>
</evidence>
<keyword evidence="1" id="KW-1133">Transmembrane helix</keyword>
<feature type="transmembrane region" description="Helical" evidence="1">
    <location>
        <begin position="180"/>
        <end position="197"/>
    </location>
</feature>
<name>A0ABV3L7B4_9RHOB</name>
<feature type="transmembrane region" description="Helical" evidence="1">
    <location>
        <begin position="273"/>
        <end position="292"/>
    </location>
</feature>
<evidence type="ECO:0000256" key="1">
    <source>
        <dbReference type="SAM" id="Phobius"/>
    </source>
</evidence>
<proteinExistence type="predicted"/>
<feature type="domain" description="CAAX prenyl protease 2/Lysostaphin resistance protein A-like" evidence="2">
    <location>
        <begin position="148"/>
        <end position="244"/>
    </location>
</feature>
<keyword evidence="3" id="KW-0378">Hydrolase</keyword>
<dbReference type="GO" id="GO:0016787">
    <property type="term" value="F:hydrolase activity"/>
    <property type="evidence" value="ECO:0007669"/>
    <property type="project" value="UniProtKB-KW"/>
</dbReference>
<accession>A0ABV3L7B4</accession>
<feature type="transmembrane region" description="Helical" evidence="1">
    <location>
        <begin position="209"/>
        <end position="227"/>
    </location>
</feature>
<dbReference type="InterPro" id="IPR003675">
    <property type="entry name" value="Rce1/LyrA-like_dom"/>
</dbReference>
<dbReference type="Proteomes" id="UP001553161">
    <property type="component" value="Unassembled WGS sequence"/>
</dbReference>